<keyword evidence="10" id="KW-1185">Reference proteome</keyword>
<evidence type="ECO:0000256" key="4">
    <source>
        <dbReference type="ARBA" id="ARBA00023136"/>
    </source>
</evidence>
<evidence type="ECO:0000256" key="1">
    <source>
        <dbReference type="ARBA" id="ARBA00004141"/>
    </source>
</evidence>
<keyword evidence="4 6" id="KW-0472">Membrane</keyword>
<feature type="transmembrane region" description="Helical" evidence="6">
    <location>
        <begin position="729"/>
        <end position="749"/>
    </location>
</feature>
<reference evidence="11" key="1">
    <citation type="submission" date="2020-01" db="EMBL/GenBank/DDBJ databases">
        <authorList>
            <consortium name="DOE Joint Genome Institute"/>
            <person name="Haridas S."/>
            <person name="Albert R."/>
            <person name="Binder M."/>
            <person name="Bloem J."/>
            <person name="Labutti K."/>
            <person name="Salamov A."/>
            <person name="Andreopoulos B."/>
            <person name="Baker S.E."/>
            <person name="Barry K."/>
            <person name="Bills G."/>
            <person name="Bluhm B.H."/>
            <person name="Cannon C."/>
            <person name="Castanera R."/>
            <person name="Culley D.E."/>
            <person name="Daum C."/>
            <person name="Ezra D."/>
            <person name="Gonzalez J.B."/>
            <person name="Henrissat B."/>
            <person name="Kuo A."/>
            <person name="Liang C."/>
            <person name="Lipzen A."/>
            <person name="Lutzoni F."/>
            <person name="Magnuson J."/>
            <person name="Mondo S."/>
            <person name="Nolan M."/>
            <person name="Ohm R."/>
            <person name="Pangilinan J."/>
            <person name="Park H.-J."/>
            <person name="Ramirez L."/>
            <person name="Alfaro M."/>
            <person name="Sun H."/>
            <person name="Tritt A."/>
            <person name="Yoshinaga Y."/>
            <person name="Zwiers L.-H."/>
            <person name="Turgeon B.G."/>
            <person name="Goodwin S.B."/>
            <person name="Spatafora J.W."/>
            <person name="Crous P.W."/>
            <person name="Grigoriev I.V."/>
        </authorList>
    </citation>
    <scope>NUCLEOTIDE SEQUENCE</scope>
    <source>
        <strain evidence="11">CBS 342.82</strain>
    </source>
</reference>
<reference evidence="11" key="2">
    <citation type="submission" date="2020-04" db="EMBL/GenBank/DDBJ databases">
        <authorList>
            <consortium name="NCBI Genome Project"/>
        </authorList>
    </citation>
    <scope>NUCLEOTIDE SEQUENCE</scope>
    <source>
        <strain evidence="11">CBS 342.82</strain>
    </source>
</reference>
<dbReference type="Pfam" id="PF10337">
    <property type="entry name" value="ArAE_2_N"/>
    <property type="match status" value="1"/>
</dbReference>
<proteinExistence type="predicted"/>
<feature type="transmembrane region" description="Helical" evidence="6">
    <location>
        <begin position="581"/>
        <end position="601"/>
    </location>
</feature>
<keyword evidence="2 6" id="KW-0812">Transmembrane</keyword>
<evidence type="ECO:0000256" key="2">
    <source>
        <dbReference type="ARBA" id="ARBA00022692"/>
    </source>
</evidence>
<evidence type="ECO:0000259" key="8">
    <source>
        <dbReference type="Pfam" id="PF10337"/>
    </source>
</evidence>
<dbReference type="RefSeq" id="XP_033464104.1">
    <property type="nucleotide sequence ID" value="XM_033600705.1"/>
</dbReference>
<dbReference type="Pfam" id="PF13515">
    <property type="entry name" value="FUSC_2"/>
    <property type="match status" value="1"/>
</dbReference>
<dbReference type="PANTHER" id="PTHR37994:SF4">
    <property type="entry name" value="ER TRANSPORTER 6TM N-TERMINAL DOMAIN-CONTAINING PROTEIN-RELATED"/>
    <property type="match status" value="1"/>
</dbReference>
<feature type="transmembrane region" description="Helical" evidence="6">
    <location>
        <begin position="108"/>
        <end position="127"/>
    </location>
</feature>
<evidence type="ECO:0000256" key="6">
    <source>
        <dbReference type="SAM" id="Phobius"/>
    </source>
</evidence>
<feature type="transmembrane region" description="Helical" evidence="6">
    <location>
        <begin position="636"/>
        <end position="655"/>
    </location>
</feature>
<feature type="domain" description="Integral membrane bound transporter" evidence="9">
    <location>
        <begin position="599"/>
        <end position="744"/>
    </location>
</feature>
<dbReference type="GO" id="GO:0016020">
    <property type="term" value="C:membrane"/>
    <property type="evidence" value="ECO:0007669"/>
    <property type="project" value="UniProtKB-SubCell"/>
</dbReference>
<feature type="compositionally biased region" description="Polar residues" evidence="5">
    <location>
        <begin position="1008"/>
        <end position="1023"/>
    </location>
</feature>
<feature type="transmembrane region" description="Helical" evidence="6">
    <location>
        <begin position="164"/>
        <end position="187"/>
    </location>
</feature>
<gene>
    <name evidence="11" type="ORF">K489DRAFT_310444</name>
</gene>
<protein>
    <recommendedName>
        <fullName evidence="12">ER transporter 6TM N-terminal domain-containing protein</fullName>
    </recommendedName>
</protein>
<dbReference type="OrthoDB" id="2274698at2759"/>
<dbReference type="InterPro" id="IPR049453">
    <property type="entry name" value="Memb_transporter_dom"/>
</dbReference>
<keyword evidence="3 6" id="KW-1133">Transmembrane helix</keyword>
<feature type="compositionally biased region" description="Basic and acidic residues" evidence="5">
    <location>
        <begin position="991"/>
        <end position="1006"/>
    </location>
</feature>
<reference evidence="11" key="3">
    <citation type="submission" date="2025-08" db="UniProtKB">
        <authorList>
            <consortium name="RefSeq"/>
        </authorList>
    </citation>
    <scope>IDENTIFICATION</scope>
    <source>
        <strain evidence="11">CBS 342.82</strain>
    </source>
</reference>
<evidence type="ECO:0000313" key="11">
    <source>
        <dbReference type="RefSeq" id="XP_033464104.1"/>
    </source>
</evidence>
<comment type="subcellular location">
    <subcellularLocation>
        <location evidence="1">Membrane</location>
        <topology evidence="1">Multi-pass membrane protein</topology>
    </subcellularLocation>
</comment>
<dbReference type="InterPro" id="IPR018820">
    <property type="entry name" value="BRE4-related_DUF2421"/>
</dbReference>
<evidence type="ECO:0000259" key="7">
    <source>
        <dbReference type="Pfam" id="PF10334"/>
    </source>
</evidence>
<feature type="region of interest" description="Disordered" evidence="5">
    <location>
        <begin position="990"/>
        <end position="1023"/>
    </location>
</feature>
<evidence type="ECO:0000256" key="3">
    <source>
        <dbReference type="ARBA" id="ARBA00022989"/>
    </source>
</evidence>
<feature type="transmembrane region" description="Helical" evidence="6">
    <location>
        <begin position="55"/>
        <end position="75"/>
    </location>
</feature>
<feature type="transmembrane region" description="Helical" evidence="6">
    <location>
        <begin position="661"/>
        <end position="679"/>
    </location>
</feature>
<evidence type="ECO:0008006" key="12">
    <source>
        <dbReference type="Google" id="ProtNLM"/>
    </source>
</evidence>
<evidence type="ECO:0000313" key="10">
    <source>
        <dbReference type="Proteomes" id="UP000504637"/>
    </source>
</evidence>
<evidence type="ECO:0000259" key="9">
    <source>
        <dbReference type="Pfam" id="PF13515"/>
    </source>
</evidence>
<dbReference type="AlphaFoldDB" id="A0A6J3MGS4"/>
<dbReference type="PANTHER" id="PTHR37994">
    <property type="entry name" value="ARAE_2_N DOMAIN-CONTAINING PROTEIN-RELATED"/>
    <property type="match status" value="1"/>
</dbReference>
<dbReference type="Proteomes" id="UP000504637">
    <property type="component" value="Unplaced"/>
</dbReference>
<dbReference type="Pfam" id="PF10334">
    <property type="entry name" value="BRE4"/>
    <property type="match status" value="1"/>
</dbReference>
<evidence type="ECO:0000256" key="5">
    <source>
        <dbReference type="SAM" id="MobiDB-lite"/>
    </source>
</evidence>
<name>A0A6J3MGS4_9PEZI</name>
<dbReference type="GeneID" id="54358505"/>
<organism evidence="11">
    <name type="scientific">Dissoconium aciculare CBS 342.82</name>
    <dbReference type="NCBI Taxonomy" id="1314786"/>
    <lineage>
        <taxon>Eukaryota</taxon>
        <taxon>Fungi</taxon>
        <taxon>Dikarya</taxon>
        <taxon>Ascomycota</taxon>
        <taxon>Pezizomycotina</taxon>
        <taxon>Dothideomycetes</taxon>
        <taxon>Dothideomycetidae</taxon>
        <taxon>Mycosphaerellales</taxon>
        <taxon>Dissoconiaceae</taxon>
        <taxon>Dissoconium</taxon>
    </lineage>
</organism>
<dbReference type="InterPro" id="IPR018823">
    <property type="entry name" value="ArAE_2_N"/>
</dbReference>
<accession>A0A6J3MGS4</accession>
<feature type="domain" description="DUF2421" evidence="7">
    <location>
        <begin position="748"/>
        <end position="976"/>
    </location>
</feature>
<feature type="domain" description="Putative ER transporter 6TM N-terminal" evidence="8">
    <location>
        <begin position="1"/>
        <end position="310"/>
    </location>
</feature>
<feature type="transmembrane region" description="Helical" evidence="6">
    <location>
        <begin position="31"/>
        <end position="48"/>
    </location>
</feature>
<sequence>MFKGALAPTIAIALFQWSAYAQAYTTIGYIVGIMAVISIVIAPRTKFLQTMIINIVFSGIAYAVSLLAMFCTVKARLNSTGPEMPGRGGPGTSGLAATGAETANYNSSASAVAGVWLFVEIYIISVIRAQGPQYTVPGIQVAIFAVVSSTYGPQFNTMEAASNFAWRLLSAFYTGFAIATIVSLLIFPLTSRQVVFKTLGAYIISLREAIEANMVYMQSLEETDMFAAQRTNSKGAKPERSPEVEAFKLKVQNLAVLSSKLQGDLPFAKREIAVGKLGPDDIQTIFRLLRAIMVPVVGLSCMSDVFELTAERRGWNRSYSVAGLTMDAAEDEDQKIRIEIVNEWHELMKALKEPFQLMTNVISQGLEHILIVSRLGPKARTKSKAEDLESEGSDPKPGDKTFSTFFRAQAEMFLKTKEMMLRSWCRLHDIDLPSDFFEHPDREDFQAPSWMNEGTMSPTHQALRKQLFLCLYLEFLLFNLARRTHTLMIAIDTMRDNGKLSRTRLVVPGYKRLRKWALSFWITRQDTHGDDERDTDGMTTTIYLGEAYKARKDPEHLQPANAWEKFTNQFRRISHLLSSPASSFGFRCACATMSVAVISFLYQTQTFATTERFFWAQIMIAISMSPSAGQSLRNFLLRILGTIVAMLLSLITWYIVDGKVAGVLVFLFIFLHLGSYVLIKYPQYTPVGMIGQITLILIIGYELQVEKLGIETATSNGQRYYPIYELGPIRLATVCAGLLIAWFWTIFPYPITEHNQMRNGLSQALYLLANYYSVMHETVFIRLRDIDCTRKDSPAHQLEKMRLKLYSKASLTIQNLRAQSQFLKFDIPIGGRFPGEKYQKLVDEMQSMLNFMSLVSLASSTFENVRNDYPDAGGQRWLRSLRKVVGEAEMTSQEITTTLSLMSAAVSAGHPLPPYLRIPEAYLLEQKLDTLDRDLLSVRHIAEPGYASFAVMQVGSRCIIDDMKRVMAGVKDLVGELDFSYHIISTSDASESDRSAESLIHKRPVEMRQSSSSGSANQARKLD</sequence>